<dbReference type="EMBL" id="JAGPXC010000001">
    <property type="protein sequence ID" value="KAH6660779.1"/>
    <property type="molecule type" value="Genomic_DNA"/>
</dbReference>
<evidence type="ECO:0000313" key="4">
    <source>
        <dbReference type="Proteomes" id="UP000758603"/>
    </source>
</evidence>
<keyword evidence="1" id="KW-0732">Signal</keyword>
<dbReference type="InterPro" id="IPR000757">
    <property type="entry name" value="Beta-glucanase-like"/>
</dbReference>
<feature type="domain" description="GH16" evidence="2">
    <location>
        <begin position="56"/>
        <end position="310"/>
    </location>
</feature>
<dbReference type="Proteomes" id="UP000758603">
    <property type="component" value="Unassembled WGS sequence"/>
</dbReference>
<dbReference type="GO" id="GO:0005975">
    <property type="term" value="P:carbohydrate metabolic process"/>
    <property type="evidence" value="ECO:0007669"/>
    <property type="project" value="InterPro"/>
</dbReference>
<gene>
    <name evidence="3" type="ORF">BKA67DRAFT_530866</name>
</gene>
<dbReference type="Gene3D" id="2.60.120.200">
    <property type="match status" value="1"/>
</dbReference>
<accession>A0A9P8UZM6</accession>
<organism evidence="3 4">
    <name type="scientific">Truncatella angustata</name>
    <dbReference type="NCBI Taxonomy" id="152316"/>
    <lineage>
        <taxon>Eukaryota</taxon>
        <taxon>Fungi</taxon>
        <taxon>Dikarya</taxon>
        <taxon>Ascomycota</taxon>
        <taxon>Pezizomycotina</taxon>
        <taxon>Sordariomycetes</taxon>
        <taxon>Xylariomycetidae</taxon>
        <taxon>Amphisphaeriales</taxon>
        <taxon>Sporocadaceae</taxon>
        <taxon>Truncatella</taxon>
    </lineage>
</organism>
<dbReference type="GeneID" id="70128194"/>
<dbReference type="SUPFAM" id="SSF49899">
    <property type="entry name" value="Concanavalin A-like lectins/glucanases"/>
    <property type="match status" value="1"/>
</dbReference>
<dbReference type="PANTHER" id="PTHR38121:SF4">
    <property type="entry name" value="GH16 DOMAIN-CONTAINING PROTEIN-RELATED"/>
    <property type="match status" value="1"/>
</dbReference>
<dbReference type="PANTHER" id="PTHR38121">
    <property type="entry name" value="GH16 DOMAIN-CONTAINING PROTEIN"/>
    <property type="match status" value="1"/>
</dbReference>
<evidence type="ECO:0000256" key="1">
    <source>
        <dbReference type="SAM" id="SignalP"/>
    </source>
</evidence>
<dbReference type="AlphaFoldDB" id="A0A9P8UZM6"/>
<name>A0A9P8UZM6_9PEZI</name>
<feature type="signal peptide" evidence="1">
    <location>
        <begin position="1"/>
        <end position="23"/>
    </location>
</feature>
<feature type="chain" id="PRO_5040443716" evidence="1">
    <location>
        <begin position="24"/>
        <end position="378"/>
    </location>
</feature>
<proteinExistence type="predicted"/>
<dbReference type="Pfam" id="PF00722">
    <property type="entry name" value="Glyco_hydro_16"/>
    <property type="match status" value="1"/>
</dbReference>
<dbReference type="OrthoDB" id="4388755at2759"/>
<evidence type="ECO:0000259" key="2">
    <source>
        <dbReference type="PROSITE" id="PS51762"/>
    </source>
</evidence>
<keyword evidence="4" id="KW-1185">Reference proteome</keyword>
<sequence>MAGKGVSWTAGLGILATLSHARADYQTTDDSHCDCYLTNGSTGAYFTTHKFFDFRSMADHVNVPSVSISSADAASQADTSNDYFNSKEWTDAWGIQKWNNSANLDDGDARILMVNSPANVYFDANTDINGQSGTYLTLRTARLDEFQTAAEFESTSQTYQYLSARMYARTVGPSGAITAMFTYRGSDDPNAIQESDLEIRTMDPPDVIQYTNQPSYSRTGDAVDQATRNATVPVGWDDWAVHRMDWSPEDTTWYVDGVNVSQISFQTPRDPSYLIFNSWSDGANWSGNMSVGDEAYLQIQWIELVYNSTAGEQTSDDSNGRKRGLLKRENACKKVCSIDETHTLGTPVLLQGDAWGLRSGVLSICIPLLAVAALQMMV</sequence>
<comment type="caution">
    <text evidence="3">The sequence shown here is derived from an EMBL/GenBank/DDBJ whole genome shotgun (WGS) entry which is preliminary data.</text>
</comment>
<dbReference type="PROSITE" id="PS51762">
    <property type="entry name" value="GH16_2"/>
    <property type="match status" value="1"/>
</dbReference>
<dbReference type="GO" id="GO:0004553">
    <property type="term" value="F:hydrolase activity, hydrolyzing O-glycosyl compounds"/>
    <property type="evidence" value="ECO:0007669"/>
    <property type="project" value="InterPro"/>
</dbReference>
<reference evidence="3" key="1">
    <citation type="journal article" date="2021" name="Nat. Commun.">
        <title>Genetic determinants of endophytism in the Arabidopsis root mycobiome.</title>
        <authorList>
            <person name="Mesny F."/>
            <person name="Miyauchi S."/>
            <person name="Thiergart T."/>
            <person name="Pickel B."/>
            <person name="Atanasova L."/>
            <person name="Karlsson M."/>
            <person name="Huettel B."/>
            <person name="Barry K.W."/>
            <person name="Haridas S."/>
            <person name="Chen C."/>
            <person name="Bauer D."/>
            <person name="Andreopoulos W."/>
            <person name="Pangilinan J."/>
            <person name="LaButti K."/>
            <person name="Riley R."/>
            <person name="Lipzen A."/>
            <person name="Clum A."/>
            <person name="Drula E."/>
            <person name="Henrissat B."/>
            <person name="Kohler A."/>
            <person name="Grigoriev I.V."/>
            <person name="Martin F.M."/>
            <person name="Hacquard S."/>
        </authorList>
    </citation>
    <scope>NUCLEOTIDE SEQUENCE</scope>
    <source>
        <strain evidence="3">MPI-SDFR-AT-0073</strain>
    </source>
</reference>
<dbReference type="InterPro" id="IPR013320">
    <property type="entry name" value="ConA-like_dom_sf"/>
</dbReference>
<dbReference type="CDD" id="cd00413">
    <property type="entry name" value="Glyco_hydrolase_16"/>
    <property type="match status" value="1"/>
</dbReference>
<protein>
    <submittedName>
        <fullName evidence="3">Concanavalin A-like lectin/glucanase domain-containing protein</fullName>
    </submittedName>
</protein>
<evidence type="ECO:0000313" key="3">
    <source>
        <dbReference type="EMBL" id="KAH6660779.1"/>
    </source>
</evidence>
<dbReference type="RefSeq" id="XP_045964910.1">
    <property type="nucleotide sequence ID" value="XM_046099302.1"/>
</dbReference>